<sequence>MWFELESRGAFLFLILFARQASALKYLFVPEDDDFFADCPKSSSNVLNVHGMADMSKLTLARNNGKISISGNSTMIWNIKPGDRIEMVGKLYQFVRGKWLQTPFSMTVPDSCPLLYDKPQYWYKYWTRHIINAEDIKDKCFYPGTKLIHEPFDVNVVMQFTGLPLSGRYKIVTTFKAFDQKNVQRDTSICIEVFGEFERIN</sequence>
<dbReference type="InterPro" id="IPR006601">
    <property type="entry name" value="Uncharacterised_DM11_DROME"/>
</dbReference>
<gene>
    <name evidence="3" type="primary">LOC111605018</name>
</gene>
<evidence type="ECO:0000256" key="1">
    <source>
        <dbReference type="SAM" id="SignalP"/>
    </source>
</evidence>
<dbReference type="KEGG" id="dhe:111605018"/>
<dbReference type="OrthoDB" id="7975395at2759"/>
<proteinExistence type="predicted"/>
<dbReference type="SMART" id="SM00675">
    <property type="entry name" value="DM11"/>
    <property type="match status" value="1"/>
</dbReference>
<dbReference type="Proteomes" id="UP000504633">
    <property type="component" value="Unplaced"/>
</dbReference>
<dbReference type="RefSeq" id="XP_023179116.1">
    <property type="nucleotide sequence ID" value="XM_023323348.2"/>
</dbReference>
<protein>
    <submittedName>
        <fullName evidence="3">Uncharacterized protein LOC111605018</fullName>
    </submittedName>
</protein>
<feature type="chain" id="PRO_5026768748" evidence="1">
    <location>
        <begin position="24"/>
        <end position="201"/>
    </location>
</feature>
<dbReference type="OMA" id="SMYDEKQ"/>
<dbReference type="GeneID" id="111605018"/>
<dbReference type="AlphaFoldDB" id="A0A6J1MQ26"/>
<evidence type="ECO:0000313" key="3">
    <source>
        <dbReference type="RefSeq" id="XP_023179116.1"/>
    </source>
</evidence>
<evidence type="ECO:0000313" key="2">
    <source>
        <dbReference type="Proteomes" id="UP000504633"/>
    </source>
</evidence>
<reference evidence="3" key="1">
    <citation type="submission" date="2025-08" db="UniProtKB">
        <authorList>
            <consortium name="RefSeq"/>
        </authorList>
    </citation>
    <scope>IDENTIFICATION</scope>
    <source>
        <strain evidence="3">15085-1641.00</strain>
        <tissue evidence="3">Whole body</tissue>
    </source>
</reference>
<keyword evidence="2" id="KW-1185">Reference proteome</keyword>
<feature type="signal peptide" evidence="1">
    <location>
        <begin position="1"/>
        <end position="23"/>
    </location>
</feature>
<name>A0A6J1MQ26_DROHY</name>
<accession>A0A6J1MQ26</accession>
<keyword evidence="1" id="KW-0732">Signal</keyword>
<organism evidence="2 3">
    <name type="scientific">Drosophila hydei</name>
    <name type="common">Fruit fly</name>
    <dbReference type="NCBI Taxonomy" id="7224"/>
    <lineage>
        <taxon>Eukaryota</taxon>
        <taxon>Metazoa</taxon>
        <taxon>Ecdysozoa</taxon>
        <taxon>Arthropoda</taxon>
        <taxon>Hexapoda</taxon>
        <taxon>Insecta</taxon>
        <taxon>Pterygota</taxon>
        <taxon>Neoptera</taxon>
        <taxon>Endopterygota</taxon>
        <taxon>Diptera</taxon>
        <taxon>Brachycera</taxon>
        <taxon>Muscomorpha</taxon>
        <taxon>Ephydroidea</taxon>
        <taxon>Drosophilidae</taxon>
        <taxon>Drosophila</taxon>
    </lineage>
</organism>